<gene>
    <name evidence="1" type="ORF">CS063_14060</name>
</gene>
<organism evidence="1 2">
    <name type="scientific">Sporanaerobium hydrogeniformans</name>
    <dbReference type="NCBI Taxonomy" id="3072179"/>
    <lineage>
        <taxon>Bacteria</taxon>
        <taxon>Bacillati</taxon>
        <taxon>Bacillota</taxon>
        <taxon>Clostridia</taxon>
        <taxon>Lachnospirales</taxon>
        <taxon>Lachnospiraceae</taxon>
        <taxon>Sporanaerobium</taxon>
    </lineage>
</organism>
<proteinExistence type="predicted"/>
<dbReference type="EMBL" id="PEDL01000019">
    <property type="protein sequence ID" value="PHV69718.1"/>
    <property type="molecule type" value="Genomic_DNA"/>
</dbReference>
<comment type="caution">
    <text evidence="1">The sequence shown here is derived from an EMBL/GenBank/DDBJ whole genome shotgun (WGS) entry which is preliminary data.</text>
</comment>
<sequence>MTTKEKILLESMKLFSVQGFTAVSVRTIAAAVGVRDSALYKHFKSKQEILEGIVEESKIRFLKKYQELEIEKMKFDDVVETCMKMFTFQMQDEWITMFRRLLMIEQFNSPQMAAIYKALFIEMPINRQKEIFQFLIEKKMMKDKNAEVMAMELYAPFFLYHTIEEPKERINPLLKKHVENFMEMYMEG</sequence>
<protein>
    <submittedName>
        <fullName evidence="1">Uncharacterized protein</fullName>
    </submittedName>
</protein>
<accession>A0AC61DAH3</accession>
<evidence type="ECO:0000313" key="2">
    <source>
        <dbReference type="Proteomes" id="UP000224460"/>
    </source>
</evidence>
<keyword evidence="2" id="KW-1185">Reference proteome</keyword>
<evidence type="ECO:0000313" key="1">
    <source>
        <dbReference type="EMBL" id="PHV69718.1"/>
    </source>
</evidence>
<reference evidence="1" key="1">
    <citation type="submission" date="2017-10" db="EMBL/GenBank/DDBJ databases">
        <title>Genome sequence of cellulolytic Lachnospiraceae bacterium XHS1971 isolated from hotspring sediment.</title>
        <authorList>
            <person name="Vasudevan G."/>
            <person name="Joshi A.J."/>
            <person name="Hivarkar S."/>
            <person name="Lanjekar V.B."/>
            <person name="Dhakephalkar P.K."/>
            <person name="Dagar S."/>
        </authorList>
    </citation>
    <scope>NUCLEOTIDE SEQUENCE</scope>
    <source>
        <strain evidence="1">XHS1971</strain>
    </source>
</reference>
<name>A0AC61DAH3_9FIRM</name>
<dbReference type="Proteomes" id="UP000224460">
    <property type="component" value="Unassembled WGS sequence"/>
</dbReference>